<accession>A0ABR3GEJ4</accession>
<dbReference type="Pfam" id="PF01965">
    <property type="entry name" value="DJ-1_PfpI"/>
    <property type="match status" value="1"/>
</dbReference>
<organism evidence="2 3">
    <name type="scientific">Discina gigas</name>
    <dbReference type="NCBI Taxonomy" id="1032678"/>
    <lineage>
        <taxon>Eukaryota</taxon>
        <taxon>Fungi</taxon>
        <taxon>Dikarya</taxon>
        <taxon>Ascomycota</taxon>
        <taxon>Pezizomycotina</taxon>
        <taxon>Pezizomycetes</taxon>
        <taxon>Pezizales</taxon>
        <taxon>Discinaceae</taxon>
        <taxon>Discina</taxon>
    </lineage>
</organism>
<dbReference type="PANTHER" id="PTHR43130">
    <property type="entry name" value="ARAC-FAMILY TRANSCRIPTIONAL REGULATOR"/>
    <property type="match status" value="1"/>
</dbReference>
<name>A0ABR3GEJ4_9PEZI</name>
<dbReference type="Gene3D" id="3.40.50.880">
    <property type="match status" value="1"/>
</dbReference>
<dbReference type="PANTHER" id="PTHR43130:SF15">
    <property type="entry name" value="THIJ_PFPI FAMILY PROTEIN (AFU_ORTHOLOGUE AFUA_5G14240)"/>
    <property type="match status" value="1"/>
</dbReference>
<proteinExistence type="predicted"/>
<gene>
    <name evidence="2" type="ORF">Q9L58_006944</name>
</gene>
<dbReference type="InterPro" id="IPR029062">
    <property type="entry name" value="Class_I_gatase-like"/>
</dbReference>
<sequence>MDEYRMTTYSTSTTSQTKTDHPTSYGMIIFPGFQALDVFGVLDVLNLLSAFQFKLSLSLIAATLDPVSTASPIESGNPMGSNFHQSILPTHTFKTAPPLDVLIVPGGVGTRVPGNSLDELRLFIKKRYPTVKYLITICTGAALAAQAGVLDGKKATTNKSAWKWAIAQGPKVNWVPVARWTVDGNVWTSSGVSAGIDAILAFVGTVYGRPAVDTIVSQIEYDRHWDSTCDPWAMYHGVGCNIGKPNRKVEEKDNGYGYGMQSLGWWTSTK</sequence>
<keyword evidence="3" id="KW-1185">Reference proteome</keyword>
<dbReference type="InterPro" id="IPR002818">
    <property type="entry name" value="DJ-1/PfpI"/>
</dbReference>
<evidence type="ECO:0000313" key="2">
    <source>
        <dbReference type="EMBL" id="KAL0634137.1"/>
    </source>
</evidence>
<reference evidence="2 3" key="1">
    <citation type="submission" date="2024-02" db="EMBL/GenBank/DDBJ databases">
        <title>Discinaceae phylogenomics.</title>
        <authorList>
            <person name="Dirks A.C."/>
            <person name="James T.Y."/>
        </authorList>
    </citation>
    <scope>NUCLEOTIDE SEQUENCE [LARGE SCALE GENOMIC DNA]</scope>
    <source>
        <strain evidence="2 3">ACD0624</strain>
    </source>
</reference>
<feature type="domain" description="DJ-1/PfpI" evidence="1">
    <location>
        <begin position="28"/>
        <end position="203"/>
    </location>
</feature>
<evidence type="ECO:0000259" key="1">
    <source>
        <dbReference type="Pfam" id="PF01965"/>
    </source>
</evidence>
<dbReference type="SUPFAM" id="SSF52317">
    <property type="entry name" value="Class I glutamine amidotransferase-like"/>
    <property type="match status" value="1"/>
</dbReference>
<comment type="caution">
    <text evidence="2">The sequence shown here is derived from an EMBL/GenBank/DDBJ whole genome shotgun (WGS) entry which is preliminary data.</text>
</comment>
<evidence type="ECO:0000313" key="3">
    <source>
        <dbReference type="Proteomes" id="UP001447188"/>
    </source>
</evidence>
<protein>
    <recommendedName>
        <fullName evidence="1">DJ-1/PfpI domain-containing protein</fullName>
    </recommendedName>
</protein>
<dbReference type="EMBL" id="JBBBZM010000103">
    <property type="protein sequence ID" value="KAL0634137.1"/>
    <property type="molecule type" value="Genomic_DNA"/>
</dbReference>
<dbReference type="Proteomes" id="UP001447188">
    <property type="component" value="Unassembled WGS sequence"/>
</dbReference>
<dbReference type="InterPro" id="IPR052158">
    <property type="entry name" value="INH-QAR"/>
</dbReference>
<dbReference type="CDD" id="cd03139">
    <property type="entry name" value="GATase1_PfpI_2"/>
    <property type="match status" value="1"/>
</dbReference>